<protein>
    <submittedName>
        <fullName evidence="2">Type II toxin-antitoxin system VapC family toxin</fullName>
    </submittedName>
</protein>
<reference evidence="2" key="1">
    <citation type="submission" date="2020-06" db="EMBL/GenBank/DDBJ databases">
        <title>Analysis procedures for assessing recovery of high quality, complete, closed genomes from Nanopore long read metagenome sequencing.</title>
        <authorList>
            <person name="Bessarab I."/>
            <person name="Arumugam K."/>
            <person name="Haryono M."/>
            <person name="Liu X."/>
            <person name="Roy S."/>
            <person name="Zuniga-Montanez R.E."/>
            <person name="Qiu G."/>
            <person name="Drautz-Moses D.I."/>
            <person name="Law Y.Y."/>
            <person name="Wuertz S."/>
            <person name="Lauro F.M."/>
            <person name="Huson D.H."/>
            <person name="Williams R.B."/>
        </authorList>
    </citation>
    <scope>NUCLEOTIDE SEQUENCE [LARGE SCALE GENOMIC DNA]</scope>
    <source>
        <strain evidence="2">SSD2</strain>
    </source>
</reference>
<dbReference type="Gene3D" id="3.40.50.1010">
    <property type="entry name" value="5'-nuclease"/>
    <property type="match status" value="1"/>
</dbReference>
<dbReference type="Pfam" id="PF01850">
    <property type="entry name" value="PIN"/>
    <property type="match status" value="1"/>
</dbReference>
<feature type="domain" description="PIN" evidence="1">
    <location>
        <begin position="4"/>
        <end position="121"/>
    </location>
</feature>
<dbReference type="AlphaFoldDB" id="A0A7L6AUD9"/>
<dbReference type="EMBL" id="CP059265">
    <property type="protein sequence ID" value="QLQ32557.1"/>
    <property type="molecule type" value="Genomic_DNA"/>
</dbReference>
<proteinExistence type="predicted"/>
<dbReference type="CDD" id="cd18683">
    <property type="entry name" value="PIN_VapC-like"/>
    <property type="match status" value="1"/>
</dbReference>
<organism evidence="2 3">
    <name type="scientific">Candidatus Thiothrix singaporensis</name>
    <dbReference type="NCBI Taxonomy" id="2799669"/>
    <lineage>
        <taxon>Bacteria</taxon>
        <taxon>Pseudomonadati</taxon>
        <taxon>Pseudomonadota</taxon>
        <taxon>Gammaproteobacteria</taxon>
        <taxon>Thiotrichales</taxon>
        <taxon>Thiotrichaceae</taxon>
        <taxon>Thiothrix</taxon>
    </lineage>
</organism>
<evidence type="ECO:0000313" key="3">
    <source>
        <dbReference type="Proteomes" id="UP000510621"/>
    </source>
</evidence>
<dbReference type="InterPro" id="IPR002716">
    <property type="entry name" value="PIN_dom"/>
</dbReference>
<accession>A0A7L6AUD9</accession>
<dbReference type="InterPro" id="IPR029060">
    <property type="entry name" value="PIN-like_dom_sf"/>
</dbReference>
<evidence type="ECO:0000259" key="1">
    <source>
        <dbReference type="Pfam" id="PF01850"/>
    </source>
</evidence>
<gene>
    <name evidence="2" type="ORF">HZT40_14300</name>
</gene>
<evidence type="ECO:0000313" key="2">
    <source>
        <dbReference type="EMBL" id="QLQ32557.1"/>
    </source>
</evidence>
<dbReference type="PANTHER" id="PTHR39664:SF2">
    <property type="entry name" value="NUCLEIC ACID-BINDING PROTEIN, CONTAINING PIN DOMAIN-RELATED"/>
    <property type="match status" value="1"/>
</dbReference>
<dbReference type="KEGG" id="this:HZT40_14300"/>
<dbReference type="SUPFAM" id="SSF88723">
    <property type="entry name" value="PIN domain-like"/>
    <property type="match status" value="1"/>
</dbReference>
<name>A0A7L6AUD9_9GAMM</name>
<sequence length="132" mass="14661">MIGLDTNVLVRYITQDDPVQAALATDFIEQHLSSHNPGIISHIVLCETAWVLSRAYHYAHEQVAETLNAILTCQEFVVESADIAIQAWQDYAQGNADFSDYLLGRTHQRLGASHTVTFDRKAGSATTFQRLG</sequence>
<keyword evidence="3" id="KW-1185">Reference proteome</keyword>
<dbReference type="PANTHER" id="PTHR39664">
    <property type="match status" value="1"/>
</dbReference>
<dbReference type="Proteomes" id="UP000510621">
    <property type="component" value="Chromosome"/>
</dbReference>